<dbReference type="AlphaFoldDB" id="A0A392N5P3"/>
<proteinExistence type="predicted"/>
<evidence type="ECO:0000313" key="2">
    <source>
        <dbReference type="Proteomes" id="UP000265520"/>
    </source>
</evidence>
<reference evidence="1 2" key="1">
    <citation type="journal article" date="2018" name="Front. Plant Sci.">
        <title>Red Clover (Trifolium pratense) and Zigzag Clover (T. medium) - A Picture of Genomic Similarities and Differences.</title>
        <authorList>
            <person name="Dluhosova J."/>
            <person name="Istvanek J."/>
            <person name="Nedelnik J."/>
            <person name="Repkova J."/>
        </authorList>
    </citation>
    <scope>NUCLEOTIDE SEQUENCE [LARGE SCALE GENOMIC DNA]</scope>
    <source>
        <strain evidence="2">cv. 10/8</strain>
        <tissue evidence="1">Leaf</tissue>
    </source>
</reference>
<dbReference type="EMBL" id="LXQA010029018">
    <property type="protein sequence ID" value="MCH95120.1"/>
    <property type="molecule type" value="Genomic_DNA"/>
</dbReference>
<dbReference type="Proteomes" id="UP000265520">
    <property type="component" value="Unassembled WGS sequence"/>
</dbReference>
<feature type="non-terminal residue" evidence="1">
    <location>
        <position position="35"/>
    </location>
</feature>
<sequence>MLVKFFEQAATVMHECSWEPTNCAQNQQDNSVSAH</sequence>
<accession>A0A392N5P3</accession>
<protein>
    <submittedName>
        <fullName evidence="1">Uncharacterized protein</fullName>
    </submittedName>
</protein>
<keyword evidence="2" id="KW-1185">Reference proteome</keyword>
<name>A0A392N5P3_9FABA</name>
<evidence type="ECO:0000313" key="1">
    <source>
        <dbReference type="EMBL" id="MCH95120.1"/>
    </source>
</evidence>
<comment type="caution">
    <text evidence="1">The sequence shown here is derived from an EMBL/GenBank/DDBJ whole genome shotgun (WGS) entry which is preliminary data.</text>
</comment>
<organism evidence="1 2">
    <name type="scientific">Trifolium medium</name>
    <dbReference type="NCBI Taxonomy" id="97028"/>
    <lineage>
        <taxon>Eukaryota</taxon>
        <taxon>Viridiplantae</taxon>
        <taxon>Streptophyta</taxon>
        <taxon>Embryophyta</taxon>
        <taxon>Tracheophyta</taxon>
        <taxon>Spermatophyta</taxon>
        <taxon>Magnoliopsida</taxon>
        <taxon>eudicotyledons</taxon>
        <taxon>Gunneridae</taxon>
        <taxon>Pentapetalae</taxon>
        <taxon>rosids</taxon>
        <taxon>fabids</taxon>
        <taxon>Fabales</taxon>
        <taxon>Fabaceae</taxon>
        <taxon>Papilionoideae</taxon>
        <taxon>50 kb inversion clade</taxon>
        <taxon>NPAAA clade</taxon>
        <taxon>Hologalegina</taxon>
        <taxon>IRL clade</taxon>
        <taxon>Trifolieae</taxon>
        <taxon>Trifolium</taxon>
    </lineage>
</organism>